<dbReference type="AlphaFoldDB" id="A0A2N3KX61"/>
<accession>A0A2N3KX61</accession>
<dbReference type="PANTHER" id="PTHR30469:SF15">
    <property type="entry name" value="HLYD FAMILY OF SECRETION PROTEINS"/>
    <property type="match status" value="1"/>
</dbReference>
<evidence type="ECO:0000256" key="1">
    <source>
        <dbReference type="ARBA" id="ARBA00009477"/>
    </source>
</evidence>
<keyword evidence="2" id="KW-0472">Membrane</keyword>
<dbReference type="Gene3D" id="2.40.30.170">
    <property type="match status" value="1"/>
</dbReference>
<reference evidence="3 4" key="1">
    <citation type="submission" date="2017-09" db="EMBL/GenBank/DDBJ databases">
        <title>Biodiversity and function of Thalassospira species in the particle-attached aromatic-hydrocarbon-degrading consortia from the surface seawater of the South China Sea.</title>
        <authorList>
            <person name="Dong C."/>
            <person name="Liu R."/>
            <person name="Shao Z."/>
        </authorList>
    </citation>
    <scope>NUCLEOTIDE SEQUENCE [LARGE SCALE GENOMIC DNA]</scope>
    <source>
        <strain evidence="3 4">CSC1P2</strain>
    </source>
</reference>
<evidence type="ECO:0000313" key="3">
    <source>
        <dbReference type="EMBL" id="PKR55154.1"/>
    </source>
</evidence>
<dbReference type="GO" id="GO:1990281">
    <property type="term" value="C:efflux pump complex"/>
    <property type="evidence" value="ECO:0007669"/>
    <property type="project" value="TreeGrafter"/>
</dbReference>
<proteinExistence type="inferred from homology"/>
<dbReference type="Gene3D" id="2.40.50.100">
    <property type="match status" value="1"/>
</dbReference>
<evidence type="ECO:0000256" key="2">
    <source>
        <dbReference type="SAM" id="Phobius"/>
    </source>
</evidence>
<protein>
    <submittedName>
        <fullName evidence="3">Uncharacterized protein</fullName>
    </submittedName>
</protein>
<dbReference type="Gene3D" id="1.10.287.470">
    <property type="entry name" value="Helix hairpin bin"/>
    <property type="match status" value="1"/>
</dbReference>
<dbReference type="PANTHER" id="PTHR30469">
    <property type="entry name" value="MULTIDRUG RESISTANCE PROTEIN MDTA"/>
    <property type="match status" value="1"/>
</dbReference>
<dbReference type="GO" id="GO:0015562">
    <property type="term" value="F:efflux transmembrane transporter activity"/>
    <property type="evidence" value="ECO:0007669"/>
    <property type="project" value="TreeGrafter"/>
</dbReference>
<evidence type="ECO:0000313" key="4">
    <source>
        <dbReference type="Proteomes" id="UP000233597"/>
    </source>
</evidence>
<dbReference type="SUPFAM" id="SSF111369">
    <property type="entry name" value="HlyD-like secretion proteins"/>
    <property type="match status" value="1"/>
</dbReference>
<dbReference type="EMBL" id="NWTK01000003">
    <property type="protein sequence ID" value="PKR55154.1"/>
    <property type="molecule type" value="Genomic_DNA"/>
</dbReference>
<comment type="similarity">
    <text evidence="1">Belongs to the membrane fusion protein (MFP) (TC 8.A.1) family.</text>
</comment>
<dbReference type="InterPro" id="IPR006143">
    <property type="entry name" value="RND_pump_MFP"/>
</dbReference>
<keyword evidence="2" id="KW-0812">Transmembrane</keyword>
<comment type="caution">
    <text evidence="3">The sequence shown here is derived from an EMBL/GenBank/DDBJ whole genome shotgun (WGS) entry which is preliminary data.</text>
</comment>
<sequence length="314" mass="33430">MTIADFLKSRGTYGGKIRRVFLQGIQIAMVGGVMLPTIAFAQQGPAVPNGTAVLVNPYRGGGEGQTGFEGQVVEGARDSYGTGQSSPDGADNWTAARVLVATRSRAVLSAEISARIAEMPKRPGTRFAKGDVLVVFDCAAYRAQRAAVAADLRQAEAHYKAQKRLAELRTIGELDVVMAQAAMESAKAQLQLQDVYLNRCKIVAPYAGAVVDWQSQPFQTATPGDQLIDIVGSGDLELELIVPSQWLGWLKVGQGVSAHIEENDADIRAKVARIGARIDPVSQTVKIYATLNEDGKGLLPGMSGRAVMDDAPAH</sequence>
<organism evidence="3 4">
    <name type="scientific">Thalassospira marina</name>
    <dbReference type="NCBI Taxonomy" id="2048283"/>
    <lineage>
        <taxon>Bacteria</taxon>
        <taxon>Pseudomonadati</taxon>
        <taxon>Pseudomonadota</taxon>
        <taxon>Alphaproteobacteria</taxon>
        <taxon>Rhodospirillales</taxon>
        <taxon>Thalassospiraceae</taxon>
        <taxon>Thalassospira</taxon>
    </lineage>
</organism>
<dbReference type="Proteomes" id="UP000233597">
    <property type="component" value="Unassembled WGS sequence"/>
</dbReference>
<feature type="transmembrane region" description="Helical" evidence="2">
    <location>
        <begin position="20"/>
        <end position="41"/>
    </location>
</feature>
<dbReference type="NCBIfam" id="TIGR01730">
    <property type="entry name" value="RND_mfp"/>
    <property type="match status" value="1"/>
</dbReference>
<keyword evidence="2" id="KW-1133">Transmembrane helix</keyword>
<gene>
    <name evidence="3" type="ORF">COO20_07195</name>
</gene>
<name>A0A2N3KX61_9PROT</name>
<dbReference type="OrthoDB" id="9778796at2"/>